<reference evidence="2" key="1">
    <citation type="journal article" date="2021" name="Nat. Commun.">
        <title>Genetic determinants of endophytism in the Arabidopsis root mycobiome.</title>
        <authorList>
            <person name="Mesny F."/>
            <person name="Miyauchi S."/>
            <person name="Thiergart T."/>
            <person name="Pickel B."/>
            <person name="Atanasova L."/>
            <person name="Karlsson M."/>
            <person name="Huettel B."/>
            <person name="Barry K.W."/>
            <person name="Haridas S."/>
            <person name="Chen C."/>
            <person name="Bauer D."/>
            <person name="Andreopoulos W."/>
            <person name="Pangilinan J."/>
            <person name="LaButti K."/>
            <person name="Riley R."/>
            <person name="Lipzen A."/>
            <person name="Clum A."/>
            <person name="Drula E."/>
            <person name="Henrissat B."/>
            <person name="Kohler A."/>
            <person name="Grigoriev I.V."/>
            <person name="Martin F.M."/>
            <person name="Hacquard S."/>
        </authorList>
    </citation>
    <scope>NUCLEOTIDE SEQUENCE</scope>
    <source>
        <strain evidence="2">MPI-SDFR-AT-0120</strain>
    </source>
</reference>
<evidence type="ECO:0000313" key="2">
    <source>
        <dbReference type="EMBL" id="KAH7084447.1"/>
    </source>
</evidence>
<feature type="compositionally biased region" description="Low complexity" evidence="1">
    <location>
        <begin position="64"/>
        <end position="80"/>
    </location>
</feature>
<dbReference type="OrthoDB" id="10617965at2759"/>
<feature type="region of interest" description="Disordered" evidence="1">
    <location>
        <begin position="171"/>
        <end position="191"/>
    </location>
</feature>
<evidence type="ECO:0000256" key="1">
    <source>
        <dbReference type="SAM" id="MobiDB-lite"/>
    </source>
</evidence>
<comment type="caution">
    <text evidence="2">The sequence shown here is derived from an EMBL/GenBank/DDBJ whole genome shotgun (WGS) entry which is preliminary data.</text>
</comment>
<proteinExistence type="predicted"/>
<evidence type="ECO:0000313" key="3">
    <source>
        <dbReference type="Proteomes" id="UP000813461"/>
    </source>
</evidence>
<gene>
    <name evidence="2" type="ORF">FB567DRAFT_82662</name>
</gene>
<dbReference type="EMBL" id="JAGMVJ010000012">
    <property type="protein sequence ID" value="KAH7084447.1"/>
    <property type="molecule type" value="Genomic_DNA"/>
</dbReference>
<protein>
    <submittedName>
        <fullName evidence="2">Uncharacterized protein</fullName>
    </submittedName>
</protein>
<feature type="region of interest" description="Disordered" evidence="1">
    <location>
        <begin position="64"/>
        <end position="86"/>
    </location>
</feature>
<keyword evidence="3" id="KW-1185">Reference proteome</keyword>
<accession>A0A8K0R3P1</accession>
<sequence>MARVSASHRLRRSRLECCMSCRPSAGGRVRAQSANGRRAHGVDALPAYWRGRLAIRQAAWWLDSRPPQQSSPRSAQQAPQTNKPAFSTRLRQGWAQATIERLLAVEHLVICAARPAVKKHPAPASLPVHSLALRSGLSTPRGLTTSAVRFPLRPAVRITLILRNPPLCSLSTPSSRLPRQHDPSAPRIPRKAGAASASEICSRRWLSSCARLWCILHPDTSATALPQLRARILLPRVPDRDRPLSHIYRGLCWYMPAQGHPVRRNP</sequence>
<dbReference type="AlphaFoldDB" id="A0A8K0R3P1"/>
<dbReference type="Proteomes" id="UP000813461">
    <property type="component" value="Unassembled WGS sequence"/>
</dbReference>
<organism evidence="2 3">
    <name type="scientific">Paraphoma chrysanthemicola</name>
    <dbReference type="NCBI Taxonomy" id="798071"/>
    <lineage>
        <taxon>Eukaryota</taxon>
        <taxon>Fungi</taxon>
        <taxon>Dikarya</taxon>
        <taxon>Ascomycota</taxon>
        <taxon>Pezizomycotina</taxon>
        <taxon>Dothideomycetes</taxon>
        <taxon>Pleosporomycetidae</taxon>
        <taxon>Pleosporales</taxon>
        <taxon>Pleosporineae</taxon>
        <taxon>Phaeosphaeriaceae</taxon>
        <taxon>Paraphoma</taxon>
    </lineage>
</organism>
<name>A0A8K0R3P1_9PLEO</name>